<organism evidence="8 9">
    <name type="scientific">Carex littledalei</name>
    <dbReference type="NCBI Taxonomy" id="544730"/>
    <lineage>
        <taxon>Eukaryota</taxon>
        <taxon>Viridiplantae</taxon>
        <taxon>Streptophyta</taxon>
        <taxon>Embryophyta</taxon>
        <taxon>Tracheophyta</taxon>
        <taxon>Spermatophyta</taxon>
        <taxon>Magnoliopsida</taxon>
        <taxon>Liliopsida</taxon>
        <taxon>Poales</taxon>
        <taxon>Cyperaceae</taxon>
        <taxon>Cyperoideae</taxon>
        <taxon>Cariceae</taxon>
        <taxon>Carex</taxon>
        <taxon>Carex subgen. Euthyceras</taxon>
    </lineage>
</organism>
<dbReference type="PANTHER" id="PTHR12346:SF25">
    <property type="entry name" value="OS05G0588700 PROTEIN"/>
    <property type="match status" value="1"/>
</dbReference>
<comment type="caution">
    <text evidence="8">The sequence shown here is derived from an EMBL/GenBank/DDBJ whole genome shotgun (WGS) entry which is preliminary data.</text>
</comment>
<dbReference type="InterPro" id="IPR031693">
    <property type="entry name" value="Sin3_C"/>
</dbReference>
<dbReference type="GO" id="GO:0000118">
    <property type="term" value="C:histone deacetylase complex"/>
    <property type="evidence" value="ECO:0007669"/>
    <property type="project" value="TreeGrafter"/>
</dbReference>
<dbReference type="Pfam" id="PF16879">
    <property type="entry name" value="Sin3a_C"/>
    <property type="match status" value="1"/>
</dbReference>
<keyword evidence="9" id="KW-1185">Reference proteome</keyword>
<protein>
    <submittedName>
        <fullName evidence="8">Paired amphipathic helix protein Sin3-like 3</fullName>
    </submittedName>
</protein>
<feature type="compositionally biased region" description="Basic and acidic residues" evidence="6">
    <location>
        <begin position="345"/>
        <end position="360"/>
    </location>
</feature>
<dbReference type="GO" id="GO:0000785">
    <property type="term" value="C:chromatin"/>
    <property type="evidence" value="ECO:0007669"/>
    <property type="project" value="TreeGrafter"/>
</dbReference>
<evidence type="ECO:0000256" key="5">
    <source>
        <dbReference type="PROSITE-ProRule" id="PRU00810"/>
    </source>
</evidence>
<evidence type="ECO:0000313" key="9">
    <source>
        <dbReference type="Proteomes" id="UP000623129"/>
    </source>
</evidence>
<feature type="compositionally biased region" description="Polar residues" evidence="6">
    <location>
        <begin position="820"/>
        <end position="829"/>
    </location>
</feature>
<feature type="compositionally biased region" description="Basic and acidic residues" evidence="6">
    <location>
        <begin position="788"/>
        <end position="813"/>
    </location>
</feature>
<sequence length="1129" mass="128603">MGPEFRRTPLDPNQHDRGESKKNTTTQDALEYLGKVKKAFDRTPDLYGKFLEIMKDFKSSKIRVHEVKDKVANLFYGHDDLLLGFNMFLPEEHTITIPVHNPVPPPGQQPVQIDDAMEFVNRIKTRFVDEPSVYSSFLKILNLYKTNHRSCQEIYREVLPLFKDHPDLLSGFKRFLPENNNVPGWQPGPESVRQEDWCSTMTSLKTSRPVKNEKASKESKGSDHSECEERESDADTNKKMWENGSQSNPHRTSSDEDKEALNDETIFEFFKRVRERVEPDAYKDFLKCVDLRRVGALTKESLEMLACDLFEDYPDLLDGFKEIILAHGGKDGAGLLKGEDEEVREEEKREKERERSERRTRTPPLLAREKFNLCKPVSELDLSDCKQCTPSYRLLPKHYPVPLSTHRTELGKSVLNDTWVSVTSGSEDYSFKHMRKNQYEESLFRCEDDRFELDMLVEAAKSATKHVEKLMKKINEGSIDLDEPIEIDDYLTPMNVRCIEKLYGDHGLDAMDVLRRKPEAALPVLLSRLKQKLEEWDQCRIDFNKVWSDVYAKNYHKSLDHRSFYFKQQDMKNLSSKALQVEINEQHVKNTGEDANLLEIGAKVSLSGTPDMQFDFPDSDLHEDLYQVIKYSCNEVFSVDQSCQVLHLWVFFLEHFLGVANQQHESEVTSKNRSGKACIVRVGEIAGSGAVADESSKTASPGATDAAGPASSAQRKGVNGGPLCKSGATVEAVARHLTSAPSQDGMKRPCRSSSPKVEREEEREEGEILPEPGDSDEENSLSSGARIGVERGEETSGSSEKEGELDHQERMESEGEADTSDITNSPCSHGFTTTAGPLAKHWTGPFVAKENRVFYGDAHFYVLFRLHQIFYGRMLSAKNYSIDEEKRRIASKGVSNSPDLYSRFKRALYNLLDGSSDSAKFEDECLALSGTHSYVLFTLDKLIFKIVKQLQVITSDETSKKLLQLYYYEKSRSHGRIVDHVYYENAHVIANDGALYQLESGSNPTRLTVRLMDVLPANSKPATSKNPKFGGDQSEDNLMIEEEETEIGVYLKRCKRKRNSLNDTALDGIRVYNGLECKVSGTTSKAVYVLHTEDFMYRKCKRWRHSENKMSQNRFILVDQDCQQNHVLT</sequence>
<feature type="compositionally biased region" description="Basic and acidic residues" evidence="6">
    <location>
        <begin position="1"/>
        <end position="22"/>
    </location>
</feature>
<feature type="compositionally biased region" description="Acidic residues" evidence="6">
    <location>
        <begin position="761"/>
        <end position="779"/>
    </location>
</feature>
<dbReference type="SUPFAM" id="SSF47762">
    <property type="entry name" value="PAH2 domain"/>
    <property type="match status" value="3"/>
</dbReference>
<dbReference type="InterPro" id="IPR039774">
    <property type="entry name" value="Sin3-like"/>
</dbReference>
<dbReference type="InterPro" id="IPR036600">
    <property type="entry name" value="PAH_sf"/>
</dbReference>
<comment type="subcellular location">
    <subcellularLocation>
        <location evidence="1 5">Nucleus</location>
    </subcellularLocation>
</comment>
<evidence type="ECO:0000256" key="2">
    <source>
        <dbReference type="ARBA" id="ARBA00022491"/>
    </source>
</evidence>
<feature type="region of interest" description="Disordered" evidence="6">
    <location>
        <begin position="180"/>
        <end position="259"/>
    </location>
</feature>
<dbReference type="FunFam" id="1.20.1160.11:FF:000001">
    <property type="entry name" value="Paired amphipathic helix protein Sin3"/>
    <property type="match status" value="1"/>
</dbReference>
<feature type="compositionally biased region" description="Basic and acidic residues" evidence="6">
    <location>
        <begin position="210"/>
        <end position="241"/>
    </location>
</feature>
<accession>A0A833R2U8</accession>
<keyword evidence="2" id="KW-0678">Repressor</keyword>
<keyword evidence="4 5" id="KW-0539">Nucleus</keyword>
<dbReference type="PANTHER" id="PTHR12346">
    <property type="entry name" value="SIN3B-RELATED"/>
    <property type="match status" value="1"/>
</dbReference>
<keyword evidence="3" id="KW-0677">Repeat</keyword>
<evidence type="ECO:0000313" key="8">
    <source>
        <dbReference type="EMBL" id="KAF3329001.1"/>
    </source>
</evidence>
<dbReference type="PROSITE" id="PS51477">
    <property type="entry name" value="PAH"/>
    <property type="match status" value="3"/>
</dbReference>
<dbReference type="Gene3D" id="1.20.1160.11">
    <property type="entry name" value="Paired amphipathic helix"/>
    <property type="match status" value="3"/>
</dbReference>
<feature type="region of interest" description="Disordered" evidence="6">
    <location>
        <begin position="690"/>
        <end position="722"/>
    </location>
</feature>
<dbReference type="InterPro" id="IPR013194">
    <property type="entry name" value="HDAC_interact_dom"/>
</dbReference>
<dbReference type="InterPro" id="IPR003822">
    <property type="entry name" value="PAH"/>
</dbReference>
<feature type="region of interest" description="Disordered" evidence="6">
    <location>
        <begin position="737"/>
        <end position="829"/>
    </location>
</feature>
<proteinExistence type="predicted"/>
<dbReference type="AlphaFoldDB" id="A0A833R2U8"/>
<feature type="region of interest" description="Disordered" evidence="6">
    <location>
        <begin position="334"/>
        <end position="362"/>
    </location>
</feature>
<evidence type="ECO:0000256" key="4">
    <source>
        <dbReference type="ARBA" id="ARBA00023242"/>
    </source>
</evidence>
<evidence type="ECO:0000256" key="6">
    <source>
        <dbReference type="SAM" id="MobiDB-lite"/>
    </source>
</evidence>
<dbReference type="Pfam" id="PF08295">
    <property type="entry name" value="Sin3_corepress"/>
    <property type="match status" value="1"/>
</dbReference>
<dbReference type="GO" id="GO:0000122">
    <property type="term" value="P:negative regulation of transcription by RNA polymerase II"/>
    <property type="evidence" value="ECO:0007669"/>
    <property type="project" value="TreeGrafter"/>
</dbReference>
<feature type="region of interest" description="Disordered" evidence="6">
    <location>
        <begin position="1"/>
        <end position="26"/>
    </location>
</feature>
<feature type="compositionally biased region" description="Polar residues" evidence="6">
    <location>
        <begin position="197"/>
        <end position="206"/>
    </location>
</feature>
<dbReference type="Pfam" id="PF02671">
    <property type="entry name" value="PAH"/>
    <property type="match status" value="3"/>
</dbReference>
<dbReference type="EMBL" id="SWLB01000015">
    <property type="protein sequence ID" value="KAF3329001.1"/>
    <property type="molecule type" value="Genomic_DNA"/>
</dbReference>
<evidence type="ECO:0000256" key="3">
    <source>
        <dbReference type="ARBA" id="ARBA00022737"/>
    </source>
</evidence>
<dbReference type="SMART" id="SM00761">
    <property type="entry name" value="HDAC_interact"/>
    <property type="match status" value="1"/>
</dbReference>
<evidence type="ECO:0000259" key="7">
    <source>
        <dbReference type="SMART" id="SM00761"/>
    </source>
</evidence>
<dbReference type="OrthoDB" id="10265969at2759"/>
<dbReference type="FunFam" id="1.20.1160.11:FF:000003">
    <property type="entry name" value="Paired amphipathic helix SIN3-like protein"/>
    <property type="match status" value="1"/>
</dbReference>
<feature type="domain" description="Histone deacetylase interacting" evidence="7">
    <location>
        <begin position="384"/>
        <end position="484"/>
    </location>
</feature>
<name>A0A833R2U8_9POAL</name>
<dbReference type="Proteomes" id="UP000623129">
    <property type="component" value="Unassembled WGS sequence"/>
</dbReference>
<reference evidence="8" key="1">
    <citation type="submission" date="2020-01" db="EMBL/GenBank/DDBJ databases">
        <title>Genome sequence of Kobresia littledalei, the first chromosome-level genome in the family Cyperaceae.</title>
        <authorList>
            <person name="Qu G."/>
        </authorList>
    </citation>
    <scope>NUCLEOTIDE SEQUENCE</scope>
    <source>
        <strain evidence="8">C.B.Clarke</strain>
        <tissue evidence="8">Leaf</tissue>
    </source>
</reference>
<dbReference type="GO" id="GO:0003714">
    <property type="term" value="F:transcription corepressor activity"/>
    <property type="evidence" value="ECO:0007669"/>
    <property type="project" value="InterPro"/>
</dbReference>
<evidence type="ECO:0000256" key="1">
    <source>
        <dbReference type="ARBA" id="ARBA00004123"/>
    </source>
</evidence>
<gene>
    <name evidence="8" type="ORF">FCM35_KLT06079</name>
</gene>